<keyword evidence="6" id="KW-1185">Reference proteome</keyword>
<dbReference type="Proteomes" id="UP000199411">
    <property type="component" value="Unassembled WGS sequence"/>
</dbReference>
<dbReference type="GO" id="GO:0003723">
    <property type="term" value="F:RNA binding"/>
    <property type="evidence" value="ECO:0007669"/>
    <property type="project" value="UniProtKB-KW"/>
</dbReference>
<keyword evidence="4" id="KW-0051">Antiviral defense</keyword>
<keyword evidence="3" id="KW-0694">RNA-binding</keyword>
<evidence type="ECO:0000256" key="2">
    <source>
        <dbReference type="ARBA" id="ARBA00016109"/>
    </source>
</evidence>
<gene>
    <name evidence="5" type="ORF">SAMN05660835_00912</name>
</gene>
<dbReference type="EMBL" id="FMYU01000006">
    <property type="protein sequence ID" value="SDC51064.1"/>
    <property type="molecule type" value="Genomic_DNA"/>
</dbReference>
<evidence type="ECO:0000256" key="4">
    <source>
        <dbReference type="ARBA" id="ARBA00023118"/>
    </source>
</evidence>
<dbReference type="OrthoDB" id="9790529at2"/>
<dbReference type="AlphaFoldDB" id="A0A1G6M6Y0"/>
<protein>
    <recommendedName>
        <fullName evidence="2">CRISPR system Cms protein Csm4</fullName>
    </recommendedName>
</protein>
<evidence type="ECO:0000313" key="6">
    <source>
        <dbReference type="Proteomes" id="UP000199411"/>
    </source>
</evidence>
<proteinExistence type="inferred from homology"/>
<dbReference type="InterPro" id="IPR005510">
    <property type="entry name" value="Csm4"/>
</dbReference>
<accession>A0A1G6M6Y0</accession>
<comment type="similarity">
    <text evidence="1">Belongs to the CRISPR-associated Csm4 family.</text>
</comment>
<reference evidence="6" key="1">
    <citation type="submission" date="2016-10" db="EMBL/GenBank/DDBJ databases">
        <authorList>
            <person name="Varghese N."/>
            <person name="Submissions S."/>
        </authorList>
    </citation>
    <scope>NUCLEOTIDE SEQUENCE [LARGE SCALE GENOMIC DNA]</scope>
    <source>
        <strain evidence="6">DSM 8415</strain>
    </source>
</reference>
<organism evidence="5 6">
    <name type="scientific">Desulfurella multipotens</name>
    <dbReference type="NCBI Taxonomy" id="79269"/>
    <lineage>
        <taxon>Bacteria</taxon>
        <taxon>Pseudomonadati</taxon>
        <taxon>Campylobacterota</taxon>
        <taxon>Desulfurellia</taxon>
        <taxon>Desulfurellales</taxon>
        <taxon>Desulfurellaceae</taxon>
        <taxon>Desulfurella</taxon>
    </lineage>
</organism>
<sequence>MQSLKLTLKFTSPLASALQSDTIFGQFCWYYSYIYGVEKLESLINQEKPFAVFSDGFLENHIPMPVLKPISIDNFSDYADIKRFKKLEFIKASALKDVDVLDAVKLIKLIKSVNFDKKSYFERQVILRNSIDRITNTTLENGLYQTEEVFFDKDARIDIYVKYDSELIDKDCITKVFDYIGQSGFGKDKSIGKGRFKITNLIENPDLLKEKQTKTFISLSSGVTCDDCEVLFGKTFVKFGKHGGYGLPNPFKNPVIMFKSGSTFKIKNFKPIFGKSLSVSKYKNHKHGAYLLPLFVDVEE</sequence>
<dbReference type="GO" id="GO:0051607">
    <property type="term" value="P:defense response to virus"/>
    <property type="evidence" value="ECO:0007669"/>
    <property type="project" value="UniProtKB-KW"/>
</dbReference>
<dbReference type="NCBIfam" id="TIGR01903">
    <property type="entry name" value="cas5_csm4"/>
    <property type="match status" value="1"/>
</dbReference>
<evidence type="ECO:0000256" key="3">
    <source>
        <dbReference type="ARBA" id="ARBA00022884"/>
    </source>
</evidence>
<evidence type="ECO:0000256" key="1">
    <source>
        <dbReference type="ARBA" id="ARBA00005772"/>
    </source>
</evidence>
<dbReference type="RefSeq" id="WP_092128494.1">
    <property type="nucleotide sequence ID" value="NZ_FMYU01000006.1"/>
</dbReference>
<evidence type="ECO:0000313" key="5">
    <source>
        <dbReference type="EMBL" id="SDC51064.1"/>
    </source>
</evidence>
<name>A0A1G6M6Y0_9BACT</name>